<evidence type="ECO:0000313" key="2">
    <source>
        <dbReference type="Proteomes" id="UP001162992"/>
    </source>
</evidence>
<name>A0ACC2C2G4_DIPCM</name>
<reference evidence="2" key="1">
    <citation type="journal article" date="2024" name="Proc. Natl. Acad. Sci. U.S.A.">
        <title>Extraordinary preservation of gene collinearity over three hundred million years revealed in homosporous lycophytes.</title>
        <authorList>
            <person name="Li C."/>
            <person name="Wickell D."/>
            <person name="Kuo L.Y."/>
            <person name="Chen X."/>
            <person name="Nie B."/>
            <person name="Liao X."/>
            <person name="Peng D."/>
            <person name="Ji J."/>
            <person name="Jenkins J."/>
            <person name="Williams M."/>
            <person name="Shu S."/>
            <person name="Plott C."/>
            <person name="Barry K."/>
            <person name="Rajasekar S."/>
            <person name="Grimwood J."/>
            <person name="Han X."/>
            <person name="Sun S."/>
            <person name="Hou Z."/>
            <person name="He W."/>
            <person name="Dai G."/>
            <person name="Sun C."/>
            <person name="Schmutz J."/>
            <person name="Leebens-Mack J.H."/>
            <person name="Li F.W."/>
            <person name="Wang L."/>
        </authorList>
    </citation>
    <scope>NUCLEOTIDE SEQUENCE [LARGE SCALE GENOMIC DNA]</scope>
    <source>
        <strain evidence="2">cv. PW_Plant_1</strain>
    </source>
</reference>
<comment type="caution">
    <text evidence="1">The sequence shown here is derived from an EMBL/GenBank/DDBJ whole genome shotgun (WGS) entry which is preliminary data.</text>
</comment>
<evidence type="ECO:0000313" key="1">
    <source>
        <dbReference type="EMBL" id="KAJ7536249.1"/>
    </source>
</evidence>
<dbReference type="EMBL" id="CM055103">
    <property type="protein sequence ID" value="KAJ7536249.1"/>
    <property type="molecule type" value="Genomic_DNA"/>
</dbReference>
<proteinExistence type="predicted"/>
<keyword evidence="2" id="KW-1185">Reference proteome</keyword>
<organism evidence="1 2">
    <name type="scientific">Diphasiastrum complanatum</name>
    <name type="common">Issler's clubmoss</name>
    <name type="synonym">Lycopodium complanatum</name>
    <dbReference type="NCBI Taxonomy" id="34168"/>
    <lineage>
        <taxon>Eukaryota</taxon>
        <taxon>Viridiplantae</taxon>
        <taxon>Streptophyta</taxon>
        <taxon>Embryophyta</taxon>
        <taxon>Tracheophyta</taxon>
        <taxon>Lycopodiopsida</taxon>
        <taxon>Lycopodiales</taxon>
        <taxon>Lycopodiaceae</taxon>
        <taxon>Lycopodioideae</taxon>
        <taxon>Diphasiastrum</taxon>
    </lineage>
</organism>
<protein>
    <submittedName>
        <fullName evidence="1">Uncharacterized protein</fullName>
    </submittedName>
</protein>
<accession>A0ACC2C2G4</accession>
<dbReference type="Proteomes" id="UP001162992">
    <property type="component" value="Chromosome 12"/>
</dbReference>
<sequence>MKFLKSALATIVLLLWIYLAQNASAVRHPAKIDVSTGTTDLITDSKRSNVVNQSIEVLVGSIAFSEAIRQTHHREVNSSDSDYIVDGYDQHYPWNSTSPESN</sequence>
<gene>
    <name evidence="1" type="ORF">O6H91_12G062200</name>
</gene>